<dbReference type="GO" id="GO:0070043">
    <property type="term" value="F:rRNA (guanine-N7-)-methyltransferase activity"/>
    <property type="evidence" value="ECO:0007669"/>
    <property type="project" value="UniProtKB-UniRule"/>
</dbReference>
<comment type="caution">
    <text evidence="6">Lacks conserved residue(s) required for the propagation of feature annotation.</text>
</comment>
<dbReference type="NCBIfam" id="TIGR00138">
    <property type="entry name" value="rsmG_gidB"/>
    <property type="match status" value="1"/>
</dbReference>
<evidence type="ECO:0000256" key="6">
    <source>
        <dbReference type="HAMAP-Rule" id="MF_00074"/>
    </source>
</evidence>
<dbReference type="EC" id="2.1.1.170" evidence="6"/>
<evidence type="ECO:0000256" key="4">
    <source>
        <dbReference type="ARBA" id="ARBA00022679"/>
    </source>
</evidence>
<dbReference type="Pfam" id="PF02527">
    <property type="entry name" value="GidB"/>
    <property type="match status" value="1"/>
</dbReference>
<evidence type="ECO:0000313" key="8">
    <source>
        <dbReference type="Proteomes" id="UP000077405"/>
    </source>
</evidence>
<dbReference type="GO" id="GO:0005829">
    <property type="term" value="C:cytosol"/>
    <property type="evidence" value="ECO:0007669"/>
    <property type="project" value="TreeGrafter"/>
</dbReference>
<dbReference type="PANTHER" id="PTHR31760">
    <property type="entry name" value="S-ADENOSYL-L-METHIONINE-DEPENDENT METHYLTRANSFERASES SUPERFAMILY PROTEIN"/>
    <property type="match status" value="1"/>
</dbReference>
<dbReference type="HAMAP" id="MF_00074">
    <property type="entry name" value="16SrRNA_methyltr_G"/>
    <property type="match status" value="1"/>
</dbReference>
<keyword evidence="8" id="KW-1185">Reference proteome</keyword>
<comment type="function">
    <text evidence="6">Specifically methylates the N7 position of guanine in position 527 of 16S rRNA.</text>
</comment>
<comment type="subcellular location">
    <subcellularLocation>
        <location evidence="6">Cytoplasm</location>
    </subcellularLocation>
</comment>
<reference evidence="7 8" key="1">
    <citation type="journal article" date="2013" name="Int. J. Syst. Evol. Microbiol.">
        <title>Azospirillum humicireducens sp. nov., a nitrogen-fixing bacterium isolated from a microbial fuel cell.</title>
        <authorList>
            <person name="Zhou S."/>
            <person name="Han L."/>
            <person name="Wang Y."/>
            <person name="Yang G."/>
            <person name="Zhuang L."/>
            <person name="Hu P."/>
        </authorList>
    </citation>
    <scope>NUCLEOTIDE SEQUENCE [LARGE SCALE GENOMIC DNA]</scope>
    <source>
        <strain evidence="7 8">SgZ-5</strain>
    </source>
</reference>
<dbReference type="EMBL" id="CP015285">
    <property type="protein sequence ID" value="ANC92576.1"/>
    <property type="molecule type" value="Genomic_DNA"/>
</dbReference>
<keyword evidence="3 6" id="KW-0489">Methyltransferase</keyword>
<keyword evidence="5 6" id="KW-0949">S-adenosyl-L-methionine</keyword>
<keyword evidence="4 6" id="KW-0808">Transferase</keyword>
<feature type="binding site" evidence="6">
    <location>
        <position position="79"/>
    </location>
    <ligand>
        <name>S-adenosyl-L-methionine</name>
        <dbReference type="ChEBI" id="CHEBI:59789"/>
    </ligand>
</feature>
<dbReference type="InterPro" id="IPR029063">
    <property type="entry name" value="SAM-dependent_MTases_sf"/>
</dbReference>
<comment type="similarity">
    <text evidence="6">Belongs to the methyltransferase superfamily. RNA methyltransferase RsmG family.</text>
</comment>
<dbReference type="InterPro" id="IPR003682">
    <property type="entry name" value="rRNA_ssu_MeTfrase_G"/>
</dbReference>
<evidence type="ECO:0000256" key="2">
    <source>
        <dbReference type="ARBA" id="ARBA00022552"/>
    </source>
</evidence>
<proteinExistence type="inferred from homology"/>
<protein>
    <recommendedName>
        <fullName evidence="6">Ribosomal RNA small subunit methyltransferase G</fullName>
        <ecNumber evidence="6">2.1.1.170</ecNumber>
    </recommendedName>
    <alternativeName>
        <fullName evidence="6">16S rRNA 7-methylguanosine methyltransferase</fullName>
        <shortName evidence="6">16S rRNA m7G methyltransferase</shortName>
    </alternativeName>
</protein>
<dbReference type="KEGG" id="ahu:A6A40_12110"/>
<dbReference type="Proteomes" id="UP000077405">
    <property type="component" value="Chromosome"/>
</dbReference>
<organism evidence="7 8">
    <name type="scientific">Azospirillum humicireducens</name>
    <dbReference type="NCBI Taxonomy" id="1226968"/>
    <lineage>
        <taxon>Bacteria</taxon>
        <taxon>Pseudomonadati</taxon>
        <taxon>Pseudomonadota</taxon>
        <taxon>Alphaproteobacteria</taxon>
        <taxon>Rhodospirillales</taxon>
        <taxon>Azospirillaceae</taxon>
        <taxon>Azospirillum</taxon>
    </lineage>
</organism>
<feature type="binding site" evidence="6">
    <location>
        <position position="137"/>
    </location>
    <ligand>
        <name>S-adenosyl-L-methionine</name>
        <dbReference type="ChEBI" id="CHEBI:59789"/>
    </ligand>
</feature>
<keyword evidence="2 6" id="KW-0698">rRNA processing</keyword>
<feature type="binding site" evidence="6">
    <location>
        <position position="74"/>
    </location>
    <ligand>
        <name>S-adenosyl-L-methionine</name>
        <dbReference type="ChEBI" id="CHEBI:59789"/>
    </ligand>
</feature>
<dbReference type="PANTHER" id="PTHR31760:SF0">
    <property type="entry name" value="S-ADENOSYL-L-METHIONINE-DEPENDENT METHYLTRANSFERASES SUPERFAMILY PROTEIN"/>
    <property type="match status" value="1"/>
</dbReference>
<feature type="binding site" evidence="6">
    <location>
        <begin position="123"/>
        <end position="124"/>
    </location>
    <ligand>
        <name>S-adenosyl-L-methionine</name>
        <dbReference type="ChEBI" id="CHEBI:59789"/>
    </ligand>
</feature>
<comment type="catalytic activity">
    <reaction evidence="6">
        <text>guanosine(527) in 16S rRNA + S-adenosyl-L-methionine = N(7)-methylguanosine(527) in 16S rRNA + S-adenosyl-L-homocysteine</text>
        <dbReference type="Rhea" id="RHEA:42732"/>
        <dbReference type="Rhea" id="RHEA-COMP:10209"/>
        <dbReference type="Rhea" id="RHEA-COMP:10210"/>
        <dbReference type="ChEBI" id="CHEBI:57856"/>
        <dbReference type="ChEBI" id="CHEBI:59789"/>
        <dbReference type="ChEBI" id="CHEBI:74269"/>
        <dbReference type="ChEBI" id="CHEBI:74480"/>
        <dbReference type="EC" id="2.1.1.170"/>
    </reaction>
</comment>
<evidence type="ECO:0000256" key="3">
    <source>
        <dbReference type="ARBA" id="ARBA00022603"/>
    </source>
</evidence>
<keyword evidence="1 6" id="KW-0963">Cytoplasm</keyword>
<gene>
    <name evidence="6 7" type="primary">rsmG</name>
    <name evidence="7" type="ORF">A6A40_12110</name>
</gene>
<dbReference type="Gene3D" id="3.40.50.150">
    <property type="entry name" value="Vaccinia Virus protein VP39"/>
    <property type="match status" value="1"/>
</dbReference>
<dbReference type="SUPFAM" id="SSF53335">
    <property type="entry name" value="S-adenosyl-L-methionine-dependent methyltransferases"/>
    <property type="match status" value="1"/>
</dbReference>
<evidence type="ECO:0000256" key="5">
    <source>
        <dbReference type="ARBA" id="ARBA00022691"/>
    </source>
</evidence>
<dbReference type="OrthoDB" id="9808773at2"/>
<evidence type="ECO:0000313" key="7">
    <source>
        <dbReference type="EMBL" id="ANC92576.1"/>
    </source>
</evidence>
<sequence>MSGLDAAAFQEATGVSRETLDRLIAYEALLRKWQPKINLVGPSTLPEAWKRHFLDSAQLHPLLPEGTRVLVDLGSGAGFPGLVLAILGVPQVHLIESDVRKCAFLREVARVCEAPVTVHTKRIETVTGIAADVVTARALAPLADLFAWAHPFIGARGKCLFLKGAALDDELTAVTQYWTMEPERFDSRTDSSGTILRVSNLERA</sequence>
<dbReference type="AlphaFoldDB" id="A0A160JHQ5"/>
<evidence type="ECO:0000256" key="1">
    <source>
        <dbReference type="ARBA" id="ARBA00022490"/>
    </source>
</evidence>
<dbReference type="STRING" id="1226968.A6A40_12110"/>
<accession>A0A160JHQ5</accession>
<dbReference type="PIRSF" id="PIRSF003078">
    <property type="entry name" value="GidB"/>
    <property type="match status" value="1"/>
</dbReference>
<name>A0A160JHQ5_9PROT</name>